<reference evidence="2" key="2">
    <citation type="submission" date="2025-08" db="UniProtKB">
        <authorList>
            <consortium name="RefSeq"/>
        </authorList>
    </citation>
    <scope>IDENTIFICATION</scope>
    <source>
        <tissue evidence="2">Leaf</tissue>
    </source>
</reference>
<name>A0A6P5GS88_ANACO</name>
<evidence type="ECO:0000313" key="2">
    <source>
        <dbReference type="RefSeq" id="XP_020108763.1"/>
    </source>
</evidence>
<keyword evidence="1" id="KW-1185">Reference proteome</keyword>
<dbReference type="OrthoDB" id="2018625at2759"/>
<dbReference type="RefSeq" id="XP_020108763.1">
    <property type="nucleotide sequence ID" value="XM_020253174.1"/>
</dbReference>
<evidence type="ECO:0000313" key="1">
    <source>
        <dbReference type="Proteomes" id="UP000515123"/>
    </source>
</evidence>
<protein>
    <submittedName>
        <fullName evidence="2">Uncharacterized protein LOC109724378</fullName>
    </submittedName>
</protein>
<dbReference type="PANTHER" id="PTHR36809:SF1">
    <property type="entry name" value="TRANSMEMBRANE PROTEIN"/>
    <property type="match status" value="1"/>
</dbReference>
<dbReference type="PANTHER" id="PTHR36809">
    <property type="entry name" value="TRANSMEMBRANE PROTEIN"/>
    <property type="match status" value="1"/>
</dbReference>
<proteinExistence type="predicted"/>
<dbReference type="GeneID" id="109724378"/>
<accession>A0A6P5GS88</accession>
<dbReference type="AlphaFoldDB" id="A0A6P5GS88"/>
<reference evidence="1" key="1">
    <citation type="journal article" date="2015" name="Nat. Genet.">
        <title>The pineapple genome and the evolution of CAM photosynthesis.</title>
        <authorList>
            <person name="Ming R."/>
            <person name="VanBuren R."/>
            <person name="Wai C.M."/>
            <person name="Tang H."/>
            <person name="Schatz M.C."/>
            <person name="Bowers J.E."/>
            <person name="Lyons E."/>
            <person name="Wang M.L."/>
            <person name="Chen J."/>
            <person name="Biggers E."/>
            <person name="Zhang J."/>
            <person name="Huang L."/>
            <person name="Zhang L."/>
            <person name="Miao W."/>
            <person name="Zhang J."/>
            <person name="Ye Z."/>
            <person name="Miao C."/>
            <person name="Lin Z."/>
            <person name="Wang H."/>
            <person name="Zhou H."/>
            <person name="Yim W.C."/>
            <person name="Priest H.D."/>
            <person name="Zheng C."/>
            <person name="Woodhouse M."/>
            <person name="Edger P.P."/>
            <person name="Guyot R."/>
            <person name="Guo H.B."/>
            <person name="Guo H."/>
            <person name="Zheng G."/>
            <person name="Singh R."/>
            <person name="Sharma A."/>
            <person name="Min X."/>
            <person name="Zheng Y."/>
            <person name="Lee H."/>
            <person name="Gurtowski J."/>
            <person name="Sedlazeck F.J."/>
            <person name="Harkess A."/>
            <person name="McKain M.R."/>
            <person name="Liao Z."/>
            <person name="Fang J."/>
            <person name="Liu J."/>
            <person name="Zhang X."/>
            <person name="Zhang Q."/>
            <person name="Hu W."/>
            <person name="Qin Y."/>
            <person name="Wang K."/>
            <person name="Chen L.Y."/>
            <person name="Shirley N."/>
            <person name="Lin Y.R."/>
            <person name="Liu L.Y."/>
            <person name="Hernandez A.G."/>
            <person name="Wright C.L."/>
            <person name="Bulone V."/>
            <person name="Tuskan G.A."/>
            <person name="Heath K."/>
            <person name="Zee F."/>
            <person name="Moore P.H."/>
            <person name="Sunkar R."/>
            <person name="Leebens-Mack J.H."/>
            <person name="Mockler T."/>
            <person name="Bennetzen J.L."/>
            <person name="Freeling M."/>
            <person name="Sankoff D."/>
            <person name="Paterson A.H."/>
            <person name="Zhu X."/>
            <person name="Yang X."/>
            <person name="Smith J.A."/>
            <person name="Cushman J.C."/>
            <person name="Paull R.E."/>
            <person name="Yu Q."/>
        </authorList>
    </citation>
    <scope>NUCLEOTIDE SEQUENCE [LARGE SCALE GENOMIC DNA]</scope>
    <source>
        <strain evidence="1">cv. F153</strain>
    </source>
</reference>
<organism evidence="1 2">
    <name type="scientific">Ananas comosus</name>
    <name type="common">Pineapple</name>
    <name type="synonym">Ananas ananas</name>
    <dbReference type="NCBI Taxonomy" id="4615"/>
    <lineage>
        <taxon>Eukaryota</taxon>
        <taxon>Viridiplantae</taxon>
        <taxon>Streptophyta</taxon>
        <taxon>Embryophyta</taxon>
        <taxon>Tracheophyta</taxon>
        <taxon>Spermatophyta</taxon>
        <taxon>Magnoliopsida</taxon>
        <taxon>Liliopsida</taxon>
        <taxon>Poales</taxon>
        <taxon>Bromeliaceae</taxon>
        <taxon>Bromelioideae</taxon>
        <taxon>Ananas</taxon>
    </lineage>
</organism>
<sequence length="168" mass="18046">MDAHCWAAPLSHSSSLPHSPAITGIVRSCSSTSTLHLLPPWKKAVASSPIHRRILPICSTVGSRKPRLPISRARPAAAPTRIRAVVGEAAADFSSAPVEITWQIAVGAVAGITPFLVAGIEFSKRIVAQRRCEVCKGSGLVLKDTYYVRCPGCGGFLPWQSWKRFFTG</sequence>
<gene>
    <name evidence="2" type="primary">LOC109724378</name>
</gene>
<dbReference type="Proteomes" id="UP000515123">
    <property type="component" value="Linkage group 18"/>
</dbReference>